<dbReference type="Pfam" id="PF12697">
    <property type="entry name" value="Abhydrolase_6"/>
    <property type="match status" value="1"/>
</dbReference>
<keyword evidence="2" id="KW-0378">Hydrolase</keyword>
<dbReference type="EMBL" id="CP046173">
    <property type="protein sequence ID" value="QIS17682.1"/>
    <property type="molecule type" value="Genomic_DNA"/>
</dbReference>
<protein>
    <submittedName>
        <fullName evidence="2">Alpha/beta fold hydrolase</fullName>
    </submittedName>
</protein>
<dbReference type="PANTHER" id="PTHR43798:SF33">
    <property type="entry name" value="HYDROLASE, PUTATIVE (AFU_ORTHOLOGUE AFUA_2G14860)-RELATED"/>
    <property type="match status" value="1"/>
</dbReference>
<dbReference type="SUPFAM" id="SSF53474">
    <property type="entry name" value="alpha/beta-Hydrolases"/>
    <property type="match status" value="1"/>
</dbReference>
<evidence type="ECO:0000313" key="3">
    <source>
        <dbReference type="Proteomes" id="UP000500953"/>
    </source>
</evidence>
<dbReference type="GO" id="GO:0016787">
    <property type="term" value="F:hydrolase activity"/>
    <property type="evidence" value="ECO:0007669"/>
    <property type="project" value="UniProtKB-KW"/>
</dbReference>
<evidence type="ECO:0000259" key="1">
    <source>
        <dbReference type="Pfam" id="PF12697"/>
    </source>
</evidence>
<sequence>MTRLHVREWGRGDRVALLVHGLSSSSRSWWQVGPALAARGYRVLAPDLTGHGRSPRGRYSRERWADDLLAMAPNGIELAIGHSLGAVLLSMIVEHLHPQRAIYEDPAWHPSSTAGWGSVLPPMRAVKNLSAADLRAAFPLWTDNSVQARLAELADWDPDTICMNYRETAYVPVLPLVPSLILRADPSALLPTHRANEYRASGFKIRTIPRTGHFIHFDDFDGFVEGSSGWI</sequence>
<reference evidence="2 3" key="1">
    <citation type="journal article" date="2019" name="ACS Chem. Biol.">
        <title>Identification and Mobilization of a Cryptic Antibiotic Biosynthesis Gene Locus from a Human-Pathogenic Nocardia Isolate.</title>
        <authorList>
            <person name="Herisse M."/>
            <person name="Ishida K."/>
            <person name="Porter J.L."/>
            <person name="Howden B."/>
            <person name="Hertweck C."/>
            <person name="Stinear T.P."/>
            <person name="Pidot S.J."/>
        </authorList>
    </citation>
    <scope>NUCLEOTIDE SEQUENCE [LARGE SCALE GENOMIC DNA]</scope>
    <source>
        <strain evidence="2 3">AUSMDU00012715</strain>
    </source>
</reference>
<dbReference type="RefSeq" id="WP_167485066.1">
    <property type="nucleotide sequence ID" value="NZ_CP046173.1"/>
</dbReference>
<dbReference type="InterPro" id="IPR050266">
    <property type="entry name" value="AB_hydrolase_sf"/>
</dbReference>
<feature type="domain" description="AB hydrolase-1" evidence="1">
    <location>
        <begin position="17"/>
        <end position="224"/>
    </location>
</feature>
<dbReference type="InterPro" id="IPR029058">
    <property type="entry name" value="AB_hydrolase_fold"/>
</dbReference>
<accession>A0A6G9YWW0</accession>
<dbReference type="PANTHER" id="PTHR43798">
    <property type="entry name" value="MONOACYLGLYCEROL LIPASE"/>
    <property type="match status" value="1"/>
</dbReference>
<proteinExistence type="predicted"/>
<dbReference type="AlphaFoldDB" id="A0A6G9YWW0"/>
<dbReference type="InterPro" id="IPR000073">
    <property type="entry name" value="AB_hydrolase_1"/>
</dbReference>
<dbReference type="Proteomes" id="UP000500953">
    <property type="component" value="Chromosome"/>
</dbReference>
<name>A0A6G9YWW0_9NOCA</name>
<dbReference type="Gene3D" id="3.40.50.1820">
    <property type="entry name" value="alpha/beta hydrolase"/>
    <property type="match status" value="1"/>
</dbReference>
<evidence type="ECO:0000313" key="2">
    <source>
        <dbReference type="EMBL" id="QIS17682.1"/>
    </source>
</evidence>
<gene>
    <name evidence="2" type="ORF">F6W96_04525</name>
</gene>
<dbReference type="GO" id="GO:0016020">
    <property type="term" value="C:membrane"/>
    <property type="evidence" value="ECO:0007669"/>
    <property type="project" value="TreeGrafter"/>
</dbReference>
<organism evidence="2 3">
    <name type="scientific">Nocardia terpenica</name>
    <dbReference type="NCBI Taxonomy" id="455432"/>
    <lineage>
        <taxon>Bacteria</taxon>
        <taxon>Bacillati</taxon>
        <taxon>Actinomycetota</taxon>
        <taxon>Actinomycetes</taxon>
        <taxon>Mycobacteriales</taxon>
        <taxon>Nocardiaceae</taxon>
        <taxon>Nocardia</taxon>
    </lineage>
</organism>